<dbReference type="SUPFAM" id="SSF51735">
    <property type="entry name" value="NAD(P)-binding Rossmann-fold domains"/>
    <property type="match status" value="1"/>
</dbReference>
<name>A0ABS3DD35_9BACT</name>
<dbReference type="InterPro" id="IPR008030">
    <property type="entry name" value="NmrA-like"/>
</dbReference>
<dbReference type="InterPro" id="IPR036291">
    <property type="entry name" value="NAD(P)-bd_dom_sf"/>
</dbReference>
<accession>A0ABS3DD35</accession>
<evidence type="ECO:0000259" key="2">
    <source>
        <dbReference type="Pfam" id="PF05368"/>
    </source>
</evidence>
<dbReference type="PANTHER" id="PTHR43162">
    <property type="match status" value="1"/>
</dbReference>
<feature type="compositionally biased region" description="Low complexity" evidence="1">
    <location>
        <begin position="271"/>
        <end position="281"/>
    </location>
</feature>
<dbReference type="EMBL" id="JAFIMU010000007">
    <property type="protein sequence ID" value="MBN8228761.1"/>
    <property type="molecule type" value="Genomic_DNA"/>
</dbReference>
<gene>
    <name evidence="3" type="ORF">JYK02_14730</name>
</gene>
<feature type="domain" description="NmrA-like" evidence="2">
    <location>
        <begin position="3"/>
        <end position="282"/>
    </location>
</feature>
<protein>
    <submittedName>
        <fullName evidence="3">NAD(P)H-binding protein</fullName>
    </submittedName>
</protein>
<dbReference type="Gene3D" id="3.40.50.720">
    <property type="entry name" value="NAD(P)-binding Rossmann-like Domain"/>
    <property type="match status" value="1"/>
</dbReference>
<reference evidence="3 4" key="1">
    <citation type="submission" date="2021-02" db="EMBL/GenBank/DDBJ databases">
        <title>De Novo genome assembly of isolated myxobacteria.</title>
        <authorList>
            <person name="Stevens D.C."/>
        </authorList>
    </citation>
    <scope>NUCLEOTIDE SEQUENCE [LARGE SCALE GENOMIC DNA]</scope>
    <source>
        <strain evidence="3 4">ATCC 29039</strain>
    </source>
</reference>
<evidence type="ECO:0000313" key="4">
    <source>
        <dbReference type="Proteomes" id="UP000664052"/>
    </source>
</evidence>
<evidence type="ECO:0000313" key="3">
    <source>
        <dbReference type="EMBL" id="MBN8228761.1"/>
    </source>
</evidence>
<keyword evidence="4" id="KW-1185">Reference proteome</keyword>
<dbReference type="Proteomes" id="UP000664052">
    <property type="component" value="Unassembled WGS sequence"/>
</dbReference>
<dbReference type="PANTHER" id="PTHR43162:SF1">
    <property type="entry name" value="PRESTALK A DIFFERENTIATION PROTEIN A"/>
    <property type="match status" value="1"/>
</dbReference>
<organism evidence="3 4">
    <name type="scientific">Corallococcus macrosporus</name>
    <dbReference type="NCBI Taxonomy" id="35"/>
    <lineage>
        <taxon>Bacteria</taxon>
        <taxon>Pseudomonadati</taxon>
        <taxon>Myxococcota</taxon>
        <taxon>Myxococcia</taxon>
        <taxon>Myxococcales</taxon>
        <taxon>Cystobacterineae</taxon>
        <taxon>Myxococcaceae</taxon>
        <taxon>Corallococcus</taxon>
    </lineage>
</organism>
<feature type="region of interest" description="Disordered" evidence="1">
    <location>
        <begin position="260"/>
        <end position="300"/>
    </location>
</feature>
<evidence type="ECO:0000256" key="1">
    <source>
        <dbReference type="SAM" id="MobiDB-lite"/>
    </source>
</evidence>
<proteinExistence type="predicted"/>
<dbReference type="InterPro" id="IPR051604">
    <property type="entry name" value="Ergot_Alk_Oxidoreductase"/>
</dbReference>
<dbReference type="RefSeq" id="WP_207051553.1">
    <property type="nucleotide sequence ID" value="NZ_JAFIMU010000007.1"/>
</dbReference>
<dbReference type="Gene3D" id="3.90.25.10">
    <property type="entry name" value="UDP-galactose 4-epimerase, domain 1"/>
    <property type="match status" value="1"/>
</dbReference>
<comment type="caution">
    <text evidence="3">The sequence shown here is derived from an EMBL/GenBank/DDBJ whole genome shotgun (WGS) entry which is preliminary data.</text>
</comment>
<sequence length="300" mass="32587">MMRIALVGATGPVAGRALEQVVQSGAQAVALVRHPEKLPEPLRSRVQVEQGTLEDGAFVVRATRGADALLWLTPTTYGVQDFRAYTLDLARNAARALQENRIPRVVFVSSHGADRPDLGQVTFAGEVEKLLEAAAPHTVSLRCAGFMENLLASVDTLKGGQLFTLLPPDKQYPLVATRDVGDVAARWLLDASWSGHHVRGVHGPQDLSANELADILGRVLGGPLRCQRVPAETLRHNFMMRGMSPSVAEAYAQMFRGFGQPDYRPSEPRTAETTTPTTLEAFARERLAPRIRATSSRPGP</sequence>
<dbReference type="Pfam" id="PF05368">
    <property type="entry name" value="NmrA"/>
    <property type="match status" value="1"/>
</dbReference>